<name>A0AAX4MVN6_9CAUD</name>
<feature type="domain" description="Calcineurin-like phosphoesterase" evidence="1">
    <location>
        <begin position="9"/>
        <end position="144"/>
    </location>
</feature>
<sequence>MSEQKIWWSSDLHFEHKKIVQYTNRPWTQEQNTEKLIERWNDRVGLMDDVYHLGDFAFMWPKQINKLVSIINELNGKIHFIKGNHCDDRLWRMIEDRNIPHVVWVKDYHELTIEGQHIVMCHYPMAQWNRAHHGTFMLHGHCHGSYQGPGKILDVGIDNHPDHQMWSYEEICAYMKDRQYKGVSHHEEGGR</sequence>
<keyword evidence="3" id="KW-1185">Reference proteome</keyword>
<dbReference type="Pfam" id="PF12850">
    <property type="entry name" value="Metallophos_2"/>
    <property type="match status" value="1"/>
</dbReference>
<dbReference type="InterPro" id="IPR029052">
    <property type="entry name" value="Metallo-depent_PP-like"/>
</dbReference>
<dbReference type="InterPro" id="IPR024654">
    <property type="entry name" value="Calcineurin-like_PHP_lpxH"/>
</dbReference>
<accession>A0AAX4MVN6</accession>
<proteinExistence type="predicted"/>
<evidence type="ECO:0000313" key="3">
    <source>
        <dbReference type="Proteomes" id="UP001447006"/>
    </source>
</evidence>
<dbReference type="SUPFAM" id="SSF56300">
    <property type="entry name" value="Metallo-dependent phosphatases"/>
    <property type="match status" value="1"/>
</dbReference>
<gene>
    <name evidence="2" type="ORF">ISREJYDI_CDS0146</name>
</gene>
<dbReference type="Gene3D" id="3.60.21.10">
    <property type="match status" value="1"/>
</dbReference>
<evidence type="ECO:0000313" key="2">
    <source>
        <dbReference type="EMBL" id="WYN05107.1"/>
    </source>
</evidence>
<organism evidence="2 3">
    <name type="scientific">Pseudomonas phage UNO-G1W1</name>
    <dbReference type="NCBI Taxonomy" id="3136609"/>
    <lineage>
        <taxon>Viruses</taxon>
        <taxon>Duplodnaviria</taxon>
        <taxon>Heunggongvirae</taxon>
        <taxon>Uroviricota</taxon>
        <taxon>Caudoviricetes</taxon>
        <taxon>Vandenendeviridae</taxon>
        <taxon>Gorskivirinae</taxon>
        <taxon>Omahavirus</taxon>
        <taxon>Omahavirus UNOG1W1</taxon>
    </lineage>
</organism>
<reference evidence="2 3" key="1">
    <citation type="submission" date="2024-03" db="EMBL/GenBank/DDBJ databases">
        <title>Complete Genome Sequence of a Pseudomonas fluorescens Bacteriophage UNO-G1W1 isolated from freshwater ice in Nebraska.</title>
        <authorList>
            <person name="Neville A.J."/>
            <person name="Schulze T.T."/>
            <person name="Davis P.H."/>
        </authorList>
    </citation>
    <scope>NUCLEOTIDE SEQUENCE [LARGE SCALE GENOMIC DNA]</scope>
</reference>
<evidence type="ECO:0000259" key="1">
    <source>
        <dbReference type="Pfam" id="PF12850"/>
    </source>
</evidence>
<dbReference type="Proteomes" id="UP001447006">
    <property type="component" value="Segment"/>
</dbReference>
<dbReference type="EMBL" id="PP551948">
    <property type="protein sequence ID" value="WYN05107.1"/>
    <property type="molecule type" value="Genomic_DNA"/>
</dbReference>
<protein>
    <submittedName>
        <fullName evidence="2">Phosphoesterase</fullName>
    </submittedName>
</protein>